<gene>
    <name evidence="2" type="primary">bshC</name>
    <name evidence="5" type="ORF">ABID46_000008</name>
</gene>
<dbReference type="InterPro" id="IPR055399">
    <property type="entry name" value="CC_BshC"/>
</dbReference>
<keyword evidence="1 2" id="KW-0436">Ligase</keyword>
<reference evidence="5 6" key="1">
    <citation type="submission" date="2024-06" db="EMBL/GenBank/DDBJ databases">
        <title>Genomic Encyclopedia of Type Strains, Phase IV (KMG-IV): sequencing the most valuable type-strain genomes for metagenomic binning, comparative biology and taxonomic classification.</title>
        <authorList>
            <person name="Goeker M."/>
        </authorList>
    </citation>
    <scope>NUCLEOTIDE SEQUENCE [LARGE SCALE GENOMIC DNA]</scope>
    <source>
        <strain evidence="5 6">DSM 29388</strain>
    </source>
</reference>
<dbReference type="Proteomes" id="UP001549146">
    <property type="component" value="Unassembled WGS sequence"/>
</dbReference>
<dbReference type="Pfam" id="PF10079">
    <property type="entry name" value="Rossmann-like_BshC"/>
    <property type="match status" value="1"/>
</dbReference>
<evidence type="ECO:0000256" key="1">
    <source>
        <dbReference type="ARBA" id="ARBA00022598"/>
    </source>
</evidence>
<evidence type="ECO:0000259" key="4">
    <source>
        <dbReference type="Pfam" id="PF24850"/>
    </source>
</evidence>
<dbReference type="InterPro" id="IPR055398">
    <property type="entry name" value="Rossmann-like_BshC"/>
</dbReference>
<comment type="similarity">
    <text evidence="2">Belongs to the BshC family.</text>
</comment>
<sequence>MDSQKTTKFDAKEYGKFSPLMRDYLSQDSKVKEFYNLFPNEENLVQQAKEKLNVYQNRELLHSSLTNQLSGLKLSEKQKQNLDFLQLSNTVTITTGHQLNLLTGPLYFFYKILQTIKSCEHLNQQHPEIHFVPIFWMATEDHDFEEINHFFYQNQKFQWNRPSEGAVGRMNLDGIQEVFEVFGQCLPDSKNAKELQELISDSYLNSSSLTEATRKLVQALFADYGLLMIDGDDSALKKCMISSFEEDLTQHTAFQKINETIEKFQELGYDAQVNPREINLFYVEKSSQRERIVLEENKYKVLNANLEFSQEEILSELRNHPENFSPNVVLRPLYQETILPNIAYIGGTGEMAYWLELKSFFDSQNIPFPILLVRNSVLLLSEKQKRKLENLNISYQDLFLPLYQLVNQNIEQNSEVSIDFESYQETLEKMFLELEEKATQTDLSFSKMVKAQQKKQLAGLEKMKNRLTKAEKRKQAERVERIEILYAELFPNGNLQERISNFSEFYVEYGVEFVNEIYQTIEPIDFRFSIKTLP</sequence>
<evidence type="ECO:0000313" key="5">
    <source>
        <dbReference type="EMBL" id="MET3730456.1"/>
    </source>
</evidence>
<feature type="domain" description="Bacillithiol biosynthesis BshC C-terminal coiled-coil" evidence="4">
    <location>
        <begin position="377"/>
        <end position="530"/>
    </location>
</feature>
<evidence type="ECO:0000313" key="6">
    <source>
        <dbReference type="Proteomes" id="UP001549146"/>
    </source>
</evidence>
<comment type="caution">
    <text evidence="5">The sequence shown here is derived from an EMBL/GenBank/DDBJ whole genome shotgun (WGS) entry which is preliminary data.</text>
</comment>
<feature type="coiled-coil region" evidence="2">
    <location>
        <begin position="450"/>
        <end position="480"/>
    </location>
</feature>
<dbReference type="EC" id="6.-.-.-" evidence="2"/>
<dbReference type="InterPro" id="IPR011199">
    <property type="entry name" value="Bacillithiol_biosynth_BshC"/>
</dbReference>
<keyword evidence="6" id="KW-1185">Reference proteome</keyword>
<accession>A0ABV2LPX1</accession>
<name>A0ABV2LPX1_9FLAO</name>
<protein>
    <recommendedName>
        <fullName evidence="2">Putative cysteine ligase BshC</fullName>
        <ecNumber evidence="2">6.-.-.-</ecNumber>
    </recommendedName>
</protein>
<keyword evidence="2" id="KW-0175">Coiled coil</keyword>
<dbReference type="NCBIfam" id="TIGR03998">
    <property type="entry name" value="thiol_BshC"/>
    <property type="match status" value="1"/>
</dbReference>
<proteinExistence type="inferred from homology"/>
<dbReference type="PIRSF" id="PIRSF012535">
    <property type="entry name" value="UCP012535"/>
    <property type="match status" value="1"/>
</dbReference>
<feature type="domain" description="Bacillithiol biosynthesis BshC N-terminal Rossmann-like" evidence="3">
    <location>
        <begin position="15"/>
        <end position="375"/>
    </location>
</feature>
<dbReference type="EMBL" id="JBEPMO010000001">
    <property type="protein sequence ID" value="MET3730456.1"/>
    <property type="molecule type" value="Genomic_DNA"/>
</dbReference>
<evidence type="ECO:0000256" key="2">
    <source>
        <dbReference type="HAMAP-Rule" id="MF_01867"/>
    </source>
</evidence>
<organism evidence="5 6">
    <name type="scientific">Moheibacter stercoris</name>
    <dbReference type="NCBI Taxonomy" id="1628251"/>
    <lineage>
        <taxon>Bacteria</taxon>
        <taxon>Pseudomonadati</taxon>
        <taxon>Bacteroidota</taxon>
        <taxon>Flavobacteriia</taxon>
        <taxon>Flavobacteriales</taxon>
        <taxon>Weeksellaceae</taxon>
        <taxon>Moheibacter</taxon>
    </lineage>
</organism>
<dbReference type="RefSeq" id="WP_354505341.1">
    <property type="nucleotide sequence ID" value="NZ_JBEPMO010000001.1"/>
</dbReference>
<evidence type="ECO:0000259" key="3">
    <source>
        <dbReference type="Pfam" id="PF10079"/>
    </source>
</evidence>
<dbReference type="HAMAP" id="MF_01867">
    <property type="entry name" value="BshC"/>
    <property type="match status" value="1"/>
</dbReference>
<dbReference type="Pfam" id="PF24850">
    <property type="entry name" value="CC_BshC"/>
    <property type="match status" value="1"/>
</dbReference>